<accession>A0A0F6SES2</accession>
<evidence type="ECO:0000313" key="5">
    <source>
        <dbReference type="Proteomes" id="UP000034883"/>
    </source>
</evidence>
<dbReference type="PANTHER" id="PTHR10566">
    <property type="entry name" value="CHAPERONE-ACTIVITY OF BC1 COMPLEX CABC1 -RELATED"/>
    <property type="match status" value="1"/>
</dbReference>
<dbReference type="KEGG" id="samy:DB32_002838"/>
<keyword evidence="5" id="KW-1185">Reference proteome</keyword>
<feature type="domain" description="ABC1 atypical kinase-like" evidence="3">
    <location>
        <begin position="92"/>
        <end position="340"/>
    </location>
</feature>
<dbReference type="EMBL" id="CP011125">
    <property type="protein sequence ID" value="AKF05689.1"/>
    <property type="molecule type" value="Genomic_DNA"/>
</dbReference>
<proteinExistence type="inferred from homology"/>
<dbReference type="STRING" id="927083.DB32_002838"/>
<evidence type="ECO:0000313" key="4">
    <source>
        <dbReference type="EMBL" id="AKF05689.1"/>
    </source>
</evidence>
<dbReference type="OrthoDB" id="9795390at2"/>
<dbReference type="GO" id="GO:0004497">
    <property type="term" value="F:monooxygenase activity"/>
    <property type="evidence" value="ECO:0007669"/>
    <property type="project" value="UniProtKB-KW"/>
</dbReference>
<name>A0A0F6SES2_9BACT</name>
<dbReference type="SUPFAM" id="SSF56112">
    <property type="entry name" value="Protein kinase-like (PK-like)"/>
    <property type="match status" value="1"/>
</dbReference>
<dbReference type="PANTHER" id="PTHR10566:SF113">
    <property type="entry name" value="PROTEIN ACTIVITY OF BC1 COMPLEX KINASE 7, CHLOROPLASTIC"/>
    <property type="match status" value="1"/>
</dbReference>
<keyword evidence="2" id="KW-1133">Transmembrane helix</keyword>
<sequence>MAPPTLLSAVRDLDRLRQIVAVLVRHGFGEIVARTSLGSLVVGKSEARNNQSVGERVRLVIQDLGPSFVKLGQIVSTRPDLIPPEVITELKKLQDRVPPVAYEAIKEQIESDLGSPLEQIFESFDAVPLASASVGQVHRAQLRTSDGQLRQVAVKVQRPGIKTVIERDVELLYILAQAVERSIPDARIYSPVKLVSEFDRAITAELDFGLEADHAIRFAKNFEGHPEVRFPKIYREASGKRVLALEFFEGRKVYDAVAQGFDPEKITRATLGIIIKSIFEDGFFHADPHPGNVILMGVADAPVIGLIDLGLVGRLTPQLRDKTIDLMVAAVQEDYRGIADALYAIGTPTRKVDRQAFEAEVAMLAEKYLGKKLADIQVSALIRDLVQGATKYGIEIPPDFLMVGKAIMTVEGVGKEIAPHFDLYEEMKPYFLRLLANRYSPERMLPELLRSVARISSAATEFPMQAQEILEDLRRGRLEVRVREPSLTQAFDVIGRRIYSGFVVGSLVMGSAWLASAGSWTASGLFFVMALAWGGAHTVLAMWLSRKKRP</sequence>
<dbReference type="Pfam" id="PF03109">
    <property type="entry name" value="ABC1"/>
    <property type="match status" value="1"/>
</dbReference>
<evidence type="ECO:0000259" key="3">
    <source>
        <dbReference type="Pfam" id="PF03109"/>
    </source>
</evidence>
<keyword evidence="4" id="KW-0560">Oxidoreductase</keyword>
<dbReference type="AlphaFoldDB" id="A0A0F6SES2"/>
<keyword evidence="4" id="KW-0503">Monooxygenase</keyword>
<keyword evidence="2" id="KW-0472">Membrane</keyword>
<feature type="transmembrane region" description="Helical" evidence="2">
    <location>
        <begin position="498"/>
        <end position="516"/>
    </location>
</feature>
<keyword evidence="4" id="KW-0830">Ubiquinone</keyword>
<dbReference type="InterPro" id="IPR004147">
    <property type="entry name" value="ABC1_dom"/>
</dbReference>
<gene>
    <name evidence="4" type="ORF">DB32_002838</name>
</gene>
<dbReference type="RefSeq" id="WP_053232936.1">
    <property type="nucleotide sequence ID" value="NZ_CP011125.1"/>
</dbReference>
<evidence type="ECO:0000256" key="1">
    <source>
        <dbReference type="ARBA" id="ARBA00009670"/>
    </source>
</evidence>
<keyword evidence="2" id="KW-0812">Transmembrane</keyword>
<dbReference type="Proteomes" id="UP000034883">
    <property type="component" value="Chromosome"/>
</dbReference>
<protein>
    <submittedName>
        <fullName evidence="4">Ubiquinone biosynthesis monooxygenase UbiB</fullName>
    </submittedName>
</protein>
<dbReference type="InterPro" id="IPR050154">
    <property type="entry name" value="UbiB_kinase"/>
</dbReference>
<dbReference type="InterPro" id="IPR011009">
    <property type="entry name" value="Kinase-like_dom_sf"/>
</dbReference>
<organism evidence="4 5">
    <name type="scientific">Sandaracinus amylolyticus</name>
    <dbReference type="NCBI Taxonomy" id="927083"/>
    <lineage>
        <taxon>Bacteria</taxon>
        <taxon>Pseudomonadati</taxon>
        <taxon>Myxococcota</taxon>
        <taxon>Polyangia</taxon>
        <taxon>Polyangiales</taxon>
        <taxon>Sandaracinaceae</taxon>
        <taxon>Sandaracinus</taxon>
    </lineage>
</organism>
<evidence type="ECO:0000256" key="2">
    <source>
        <dbReference type="SAM" id="Phobius"/>
    </source>
</evidence>
<dbReference type="CDD" id="cd05121">
    <property type="entry name" value="ABC1_ADCK3-like"/>
    <property type="match status" value="1"/>
</dbReference>
<feature type="transmembrane region" description="Helical" evidence="2">
    <location>
        <begin position="522"/>
        <end position="544"/>
    </location>
</feature>
<reference evidence="4 5" key="1">
    <citation type="submission" date="2015-03" db="EMBL/GenBank/DDBJ databases">
        <title>Genome assembly of Sandaracinus amylolyticus DSM 53668.</title>
        <authorList>
            <person name="Sharma G."/>
            <person name="Subramanian S."/>
        </authorList>
    </citation>
    <scope>NUCLEOTIDE SEQUENCE [LARGE SCALE GENOMIC DNA]</scope>
    <source>
        <strain evidence="4 5">DSM 53668</strain>
    </source>
</reference>
<comment type="similarity">
    <text evidence="1">Belongs to the protein kinase superfamily. ADCK protein kinase family.</text>
</comment>